<evidence type="ECO:0000259" key="3">
    <source>
        <dbReference type="Pfam" id="PF07859"/>
    </source>
</evidence>
<dbReference type="InterPro" id="IPR029058">
    <property type="entry name" value="AB_hydrolase_fold"/>
</dbReference>
<dbReference type="PANTHER" id="PTHR48081:SF8">
    <property type="entry name" value="ALPHA_BETA HYDROLASE FOLD-3 DOMAIN-CONTAINING PROTEIN-RELATED"/>
    <property type="match status" value="1"/>
</dbReference>
<dbReference type="eggNOG" id="COG0657">
    <property type="taxonomic scope" value="Bacteria"/>
</dbReference>
<dbReference type="AlphaFoldDB" id="A0A064CII6"/>
<dbReference type="SUPFAM" id="SSF53474">
    <property type="entry name" value="alpha/beta-Hydrolases"/>
    <property type="match status" value="1"/>
</dbReference>
<feature type="region of interest" description="Disordered" evidence="2">
    <location>
        <begin position="39"/>
        <end position="60"/>
    </location>
</feature>
<dbReference type="OrthoDB" id="9803828at2"/>
<accession>A0A064CII6</accession>
<comment type="caution">
    <text evidence="4">The sequence shown here is derived from an EMBL/GenBank/DDBJ whole genome shotgun (WGS) entry which is preliminary data.</text>
</comment>
<keyword evidence="5" id="KW-1185">Reference proteome</keyword>
<dbReference type="InterPro" id="IPR013094">
    <property type="entry name" value="AB_hydrolase_3"/>
</dbReference>
<evidence type="ECO:0000313" key="4">
    <source>
        <dbReference type="EMBL" id="KDE99486.1"/>
    </source>
</evidence>
<reference evidence="4" key="1">
    <citation type="submission" date="2014-05" db="EMBL/GenBank/DDBJ databases">
        <title>Genome sequence of Mycobacterium aromaticivorans strain JS19b1T (= DSM 45407T).</title>
        <authorList>
            <person name="Kwak Y."/>
            <person name="Park G.-S."/>
            <person name="Li Q.X."/>
            <person name="Lee S.-E."/>
            <person name="Shin J.-H."/>
        </authorList>
    </citation>
    <scope>NUCLEOTIDE SEQUENCE [LARGE SCALE GENOMIC DNA]</scope>
    <source>
        <strain evidence="4">JS19b1</strain>
    </source>
</reference>
<dbReference type="PANTHER" id="PTHR48081">
    <property type="entry name" value="AB HYDROLASE SUPERFAMILY PROTEIN C4A8.06C"/>
    <property type="match status" value="1"/>
</dbReference>
<dbReference type="RefSeq" id="WP_051659998.1">
    <property type="nucleotide sequence ID" value="NZ_JALN02000001.1"/>
</dbReference>
<organism evidence="4 5">
    <name type="scientific">Mycolicibacterium aromaticivorans JS19b1 = JCM 16368</name>
    <dbReference type="NCBI Taxonomy" id="1440774"/>
    <lineage>
        <taxon>Bacteria</taxon>
        <taxon>Bacillati</taxon>
        <taxon>Actinomycetota</taxon>
        <taxon>Actinomycetes</taxon>
        <taxon>Mycobacteriales</taxon>
        <taxon>Mycobacteriaceae</taxon>
        <taxon>Mycolicibacterium</taxon>
    </lineage>
</organism>
<name>A0A064CII6_9MYCO</name>
<dbReference type="InterPro" id="IPR050300">
    <property type="entry name" value="GDXG_lipolytic_enzyme"/>
</dbReference>
<gene>
    <name evidence="4" type="ORF">Y900_011170</name>
</gene>
<dbReference type="GO" id="GO:0016787">
    <property type="term" value="F:hydrolase activity"/>
    <property type="evidence" value="ECO:0007669"/>
    <property type="project" value="UniProtKB-KW"/>
</dbReference>
<protein>
    <recommendedName>
        <fullName evidence="3">Alpha/beta hydrolase fold-3 domain-containing protein</fullName>
    </recommendedName>
</protein>
<dbReference type="Gene3D" id="3.40.50.1820">
    <property type="entry name" value="alpha/beta hydrolase"/>
    <property type="match status" value="1"/>
</dbReference>
<evidence type="ECO:0000313" key="5">
    <source>
        <dbReference type="Proteomes" id="UP000022835"/>
    </source>
</evidence>
<dbReference type="EMBL" id="JALN02000001">
    <property type="protein sequence ID" value="KDE99486.1"/>
    <property type="molecule type" value="Genomic_DNA"/>
</dbReference>
<dbReference type="Pfam" id="PF07859">
    <property type="entry name" value="Abhydrolase_3"/>
    <property type="match status" value="1"/>
</dbReference>
<feature type="compositionally biased region" description="Low complexity" evidence="2">
    <location>
        <begin position="39"/>
        <end position="48"/>
    </location>
</feature>
<keyword evidence="1" id="KW-0378">Hydrolase</keyword>
<feature type="domain" description="Alpha/beta hydrolase fold-3" evidence="3">
    <location>
        <begin position="242"/>
        <end position="440"/>
    </location>
</feature>
<dbReference type="Proteomes" id="UP000022835">
    <property type="component" value="Unassembled WGS sequence"/>
</dbReference>
<evidence type="ECO:0000256" key="1">
    <source>
        <dbReference type="ARBA" id="ARBA00022801"/>
    </source>
</evidence>
<proteinExistence type="predicted"/>
<dbReference type="STRING" id="1440774.Y900_011170"/>
<evidence type="ECO:0000256" key="2">
    <source>
        <dbReference type="SAM" id="MobiDB-lite"/>
    </source>
</evidence>
<feature type="compositionally biased region" description="Polar residues" evidence="2">
    <location>
        <begin position="49"/>
        <end position="58"/>
    </location>
</feature>
<sequence>MAAGVFVGRIGGLAAALGVGAGIALTAQAVAWADTGSASAGPSSSAASTKNTFASSARQKPLPVTKSQALSVVSNPVRITSTLPAPKTPNVVAVALSVLGAARRGNQDVVSPALAAEKANATTSLVVNPTTYAVAHASSARATATAQAAAVEAVPPVDESLYSGPPPTIFQRAVVAGLRVINFVTKTFNLPFSLSGTSAQIPFFTDGKPDFFLLSGITAQKTEYEGMAVWTLTPRDPSGQYVVAIHGGSFIGQISIFHWWTYTDMARDTHATIVVPLYTLAPVGTAATDIPVMADFIGAQIAAHGSDNVSVMGDSAGGTIALAALQEIVKRNGTQPHRLLLLAPALDLSDTFPNPVDDPLLGNPHDGHDNNLLTWAGDLAANDPVVSPIFGSLSGLPPTTVYSSSRDLLTQQALRLRDKATAAGADFTFVLRTGQFHDWTIFAPLPDAYRERAGIYRALGL</sequence>